<protein>
    <submittedName>
        <fullName evidence="1">N-acetylglucosaminyl deacetylase, LmbE family</fullName>
    </submittedName>
</protein>
<gene>
    <name evidence="1" type="ORF">SAMN04488542_10544</name>
</gene>
<dbReference type="Gene3D" id="3.40.50.10320">
    <property type="entry name" value="LmbE-like"/>
    <property type="match status" value="1"/>
</dbReference>
<dbReference type="Proteomes" id="UP000198972">
    <property type="component" value="Unassembled WGS sequence"/>
</dbReference>
<organism evidence="1 2">
    <name type="scientific">Fontibacillus panacisegetis</name>
    <dbReference type="NCBI Taxonomy" id="670482"/>
    <lineage>
        <taxon>Bacteria</taxon>
        <taxon>Bacillati</taxon>
        <taxon>Bacillota</taxon>
        <taxon>Bacilli</taxon>
        <taxon>Bacillales</taxon>
        <taxon>Paenibacillaceae</taxon>
        <taxon>Fontibacillus</taxon>
    </lineage>
</organism>
<dbReference type="RefSeq" id="WP_091227680.1">
    <property type="nucleotide sequence ID" value="NZ_FNBG01000005.1"/>
</dbReference>
<evidence type="ECO:0000313" key="2">
    <source>
        <dbReference type="Proteomes" id="UP000198972"/>
    </source>
</evidence>
<dbReference type="InterPro" id="IPR024078">
    <property type="entry name" value="LmbE-like_dom_sf"/>
</dbReference>
<dbReference type="GO" id="GO:0016811">
    <property type="term" value="F:hydrolase activity, acting on carbon-nitrogen (but not peptide) bonds, in linear amides"/>
    <property type="evidence" value="ECO:0007669"/>
    <property type="project" value="TreeGrafter"/>
</dbReference>
<evidence type="ECO:0000313" key="1">
    <source>
        <dbReference type="EMBL" id="SDF04204.1"/>
    </source>
</evidence>
<dbReference type="OrthoDB" id="9790023at2"/>
<name>A0A1G7HVG9_9BACL</name>
<dbReference type="AlphaFoldDB" id="A0A1G7HVG9"/>
<dbReference type="InterPro" id="IPR003737">
    <property type="entry name" value="GlcNAc_PI_deacetylase-related"/>
</dbReference>
<reference evidence="1 2" key="1">
    <citation type="submission" date="2016-10" db="EMBL/GenBank/DDBJ databases">
        <authorList>
            <person name="de Groot N.N."/>
        </authorList>
    </citation>
    <scope>NUCLEOTIDE SEQUENCE [LARGE SCALE GENOMIC DNA]</scope>
    <source>
        <strain evidence="1 2">DSM 28129</strain>
    </source>
</reference>
<dbReference type="EMBL" id="FNBG01000005">
    <property type="protein sequence ID" value="SDF04204.1"/>
    <property type="molecule type" value="Genomic_DNA"/>
</dbReference>
<dbReference type="SUPFAM" id="SSF102588">
    <property type="entry name" value="LmbE-like"/>
    <property type="match status" value="1"/>
</dbReference>
<sequence length="232" mass="26149">MNRNRTVAFIYAHPDDETFGCSFWIRHIADEGGYPILLSATLGDAGKSGRLGEMNKEQLAVKREQELRNAAGILGLAEIEHLRLPDGKLKEVDPVKLRESIADFLRRHGADIVVTFPEDGISGHADHIVIHHAVNDVVFSGEVATVQKLYYNGIRPETNRSCMKMSGDQYWEMKRRALECHESQVFSIERAFGDIANFGAASFSPEYLVLVWERGEHFPKKTESTIYDDLNS</sequence>
<keyword evidence="2" id="KW-1185">Reference proteome</keyword>
<proteinExistence type="predicted"/>
<dbReference type="PANTHER" id="PTHR12993:SF11">
    <property type="entry name" value="N-ACETYLGLUCOSAMINYL-PHOSPHATIDYLINOSITOL DE-N-ACETYLASE"/>
    <property type="match status" value="1"/>
</dbReference>
<dbReference type="PANTHER" id="PTHR12993">
    <property type="entry name" value="N-ACETYLGLUCOSAMINYL-PHOSPHATIDYLINOSITOL DE-N-ACETYLASE-RELATED"/>
    <property type="match status" value="1"/>
</dbReference>
<dbReference type="Pfam" id="PF02585">
    <property type="entry name" value="PIG-L"/>
    <property type="match status" value="1"/>
</dbReference>
<dbReference type="STRING" id="670482.SAMN04488542_10544"/>
<accession>A0A1G7HVG9</accession>